<dbReference type="InterPro" id="IPR036045">
    <property type="entry name" value="Sec1-like_sf"/>
</dbReference>
<evidence type="ECO:0000313" key="2">
    <source>
        <dbReference type="EMBL" id="CAD9231510.1"/>
    </source>
</evidence>
<dbReference type="InterPro" id="IPR043127">
    <property type="entry name" value="Sec-1-like_dom3a"/>
</dbReference>
<name>A0A7S1XDM7_9RHOD</name>
<accession>A0A7S1XDM7</accession>
<organism evidence="2">
    <name type="scientific">Compsopogon caeruleus</name>
    <dbReference type="NCBI Taxonomy" id="31354"/>
    <lineage>
        <taxon>Eukaryota</taxon>
        <taxon>Rhodophyta</taxon>
        <taxon>Compsopogonophyceae</taxon>
        <taxon>Compsopogonales</taxon>
        <taxon>Compsopogonaceae</taxon>
        <taxon>Compsopogon</taxon>
    </lineage>
</organism>
<dbReference type="SUPFAM" id="SSF56815">
    <property type="entry name" value="Sec1/munc18-like (SM) proteins"/>
    <property type="match status" value="1"/>
</dbReference>
<dbReference type="GO" id="GO:0016192">
    <property type="term" value="P:vesicle-mediated transport"/>
    <property type="evidence" value="ECO:0007669"/>
    <property type="project" value="InterPro"/>
</dbReference>
<dbReference type="InterPro" id="IPR027482">
    <property type="entry name" value="Sec1-like_dom2"/>
</dbReference>
<dbReference type="Gene3D" id="1.25.40.60">
    <property type="match status" value="1"/>
</dbReference>
<dbReference type="EMBL" id="HBGH01006801">
    <property type="protein sequence ID" value="CAD9231510.1"/>
    <property type="molecule type" value="Transcribed_RNA"/>
</dbReference>
<dbReference type="Gene3D" id="3.90.830.10">
    <property type="entry name" value="Syntaxin Binding Protein 1, Chain A, domain 2"/>
    <property type="match status" value="1"/>
</dbReference>
<evidence type="ECO:0000256" key="1">
    <source>
        <dbReference type="ARBA" id="ARBA00009884"/>
    </source>
</evidence>
<dbReference type="Gene3D" id="3.40.50.1910">
    <property type="match status" value="1"/>
</dbReference>
<sequence length="422" mass="45914">MFGDAPSAAAYERPLLVILDRNLDLPVMLHHTWTYQALTHDLLALSLNRVVVPGTKDETTGKTSAPKTYDLNHSDDFWTQNAGQPFPKVAEAVERTLEEYQNEVAEINKSAGSIGDLVGDASLRENLAEKSFGSDTEALAKALEKVPALMKKKRLIDIHTNIATALLDQIKDRGLDGFFQLEDQVLSGAASSIAQNALLSMIRGNAGRPMDKLRMFLIYFLCHPELPSSEITEFRLALEESGCDIRALDYVRGIKALTATLTTAPPTGGEASSKVHASGLEKMMSTVVEHGVKGLAQVATNFNKLILEEDKMLAVARVVNTLMDQKGSSDILERYIYLDPRKPSSDRSRANRTFRQAVVFMVGGGNYLEYQNVREHARGGKHVIYGATDICSAEDFAKQLAGLSGVPAPPTVTPTKGNGGAL</sequence>
<dbReference type="InterPro" id="IPR001619">
    <property type="entry name" value="Sec1-like"/>
</dbReference>
<reference evidence="2" key="1">
    <citation type="submission" date="2021-01" db="EMBL/GenBank/DDBJ databases">
        <authorList>
            <person name="Corre E."/>
            <person name="Pelletier E."/>
            <person name="Niang G."/>
            <person name="Scheremetjew M."/>
            <person name="Finn R."/>
            <person name="Kale V."/>
            <person name="Holt S."/>
            <person name="Cochrane G."/>
            <person name="Meng A."/>
            <person name="Brown T."/>
            <person name="Cohen L."/>
        </authorList>
    </citation>
    <scope>NUCLEOTIDE SEQUENCE</scope>
    <source>
        <strain evidence="2">SAG 36.94</strain>
    </source>
</reference>
<comment type="similarity">
    <text evidence="1">Belongs to the STXBP/unc-18/SEC1 family.</text>
</comment>
<protein>
    <recommendedName>
        <fullName evidence="3">Sec1 family domain-containing protein 1</fullName>
    </recommendedName>
</protein>
<gene>
    <name evidence="2" type="ORF">CCAE0312_LOCUS3587</name>
</gene>
<dbReference type="Pfam" id="PF00995">
    <property type="entry name" value="Sec1"/>
    <property type="match status" value="1"/>
</dbReference>
<dbReference type="AlphaFoldDB" id="A0A7S1XDM7"/>
<proteinExistence type="inferred from homology"/>
<dbReference type="PANTHER" id="PTHR11679">
    <property type="entry name" value="VESICLE PROTEIN SORTING-ASSOCIATED"/>
    <property type="match status" value="1"/>
</dbReference>
<evidence type="ECO:0008006" key="3">
    <source>
        <dbReference type="Google" id="ProtNLM"/>
    </source>
</evidence>